<proteinExistence type="predicted"/>
<evidence type="ECO:0000313" key="3">
    <source>
        <dbReference type="Proteomes" id="UP000183687"/>
    </source>
</evidence>
<feature type="domain" description="CN hydrolase" evidence="1">
    <location>
        <begin position="1"/>
        <end position="245"/>
    </location>
</feature>
<organism evidence="2 3">
    <name type="scientific">Atopobium minutum</name>
    <dbReference type="NCBI Taxonomy" id="1381"/>
    <lineage>
        <taxon>Bacteria</taxon>
        <taxon>Bacillati</taxon>
        <taxon>Actinomycetota</taxon>
        <taxon>Coriobacteriia</taxon>
        <taxon>Coriobacteriales</taxon>
        <taxon>Atopobiaceae</taxon>
        <taxon>Atopobium</taxon>
    </lineage>
</organism>
<dbReference type="Pfam" id="PF02540">
    <property type="entry name" value="NAD_synthase"/>
    <property type="match status" value="1"/>
</dbReference>
<name>A0AB38A7R3_9ACTN</name>
<dbReference type="RefSeq" id="WP_002564000.1">
    <property type="nucleotide sequence ID" value="NZ_CALJSN010000010.1"/>
</dbReference>
<dbReference type="AlphaFoldDB" id="A0AB38A7R3"/>
<dbReference type="Pfam" id="PF00795">
    <property type="entry name" value="CN_hydrolase"/>
    <property type="match status" value="1"/>
</dbReference>
<gene>
    <name evidence="2" type="ORF">SAMN04489746_1334</name>
</gene>
<dbReference type="InterPro" id="IPR014729">
    <property type="entry name" value="Rossmann-like_a/b/a_fold"/>
</dbReference>
<dbReference type="InterPro" id="IPR003010">
    <property type="entry name" value="C-N_Hydrolase"/>
</dbReference>
<dbReference type="SUPFAM" id="SSF56317">
    <property type="entry name" value="Carbon-nitrogen hydrolase"/>
    <property type="match status" value="1"/>
</dbReference>
<dbReference type="Gene3D" id="3.60.110.10">
    <property type="entry name" value="Carbon-nitrogen hydrolase"/>
    <property type="match status" value="1"/>
</dbReference>
<evidence type="ECO:0000313" key="2">
    <source>
        <dbReference type="EMBL" id="SEB95131.1"/>
    </source>
</evidence>
<dbReference type="InterPro" id="IPR022310">
    <property type="entry name" value="NAD/GMP_synthase"/>
</dbReference>
<reference evidence="2 3" key="1">
    <citation type="submission" date="2016-10" db="EMBL/GenBank/DDBJ databases">
        <authorList>
            <person name="Varghese N."/>
            <person name="Submissions S."/>
        </authorList>
    </citation>
    <scope>NUCLEOTIDE SEQUENCE [LARGE SCALE GENOMIC DNA]</scope>
    <source>
        <strain evidence="2 3">DSM 20586</strain>
    </source>
</reference>
<dbReference type="Proteomes" id="UP000183687">
    <property type="component" value="Unassembled WGS sequence"/>
</dbReference>
<dbReference type="Gene3D" id="3.40.50.620">
    <property type="entry name" value="HUPs"/>
    <property type="match status" value="1"/>
</dbReference>
<dbReference type="GO" id="GO:0006163">
    <property type="term" value="P:purine nucleotide metabolic process"/>
    <property type="evidence" value="ECO:0007669"/>
    <property type="project" value="UniProtKB-ARBA"/>
</dbReference>
<evidence type="ECO:0000259" key="1">
    <source>
        <dbReference type="PROSITE" id="PS50263"/>
    </source>
</evidence>
<sequence>MKIAISQMSTHSADFDTTTIRMIAQARLAKSQGAELIVFPFPALTGPDFGGMGTIDSFSQSFALAQMALARELEKIQISAVVPVLVPASFGTFQEVVCIKEGKCMPLRYASHALMAHEGPGGWALTAGQEIMGFALDDLNCAVVFNQEQLHALVDSHTDIDILFYLQGGCFTVDDESSVLAPALSQGLFMQELSTLNAWLVAVGGVGGYDDVVFAGGSFVMAPWGEVAAQLPCFEEDFCLVDIDPAFEGPLAHPKPLAPYNKQALLWDALTLSLRDFLQFDKRRHDAVVALDGSVASAVLAALAIDAVGPTRVHALLVHSLDDAAFRDAKQLARNLRLSTDELSVKDASIALRALQLDADDPSMVDLLVCARLQSLATEHSALVLSPADKTGLALEVQQGAHAYLSVANYMPFGDVYRSQLLELARYRQAQSAAFPEALLKRFVEPSLHTCHFEDFEDLSVSMGREAQINLIDSLLRSYIELDMSVNSMVDSGTDPQLVAALLACMNAQELARRALPALACVSSRTIMQCSRPTDAVWEDRYLTKDEIKQVEDFYKQINERLIELTGDTDQNAKINEAFEMLRDVISSVTPDANDENRWGTGPFSNN</sequence>
<protein>
    <submittedName>
        <fullName evidence="2">NAD+ synthase (Glutamine-hydrolysing)</fullName>
    </submittedName>
</protein>
<dbReference type="EMBL" id="FNSH01000001">
    <property type="protein sequence ID" value="SEB95131.1"/>
    <property type="molecule type" value="Genomic_DNA"/>
</dbReference>
<accession>A0AB38A7R3</accession>
<dbReference type="SUPFAM" id="SSF52402">
    <property type="entry name" value="Adenine nucleotide alpha hydrolases-like"/>
    <property type="match status" value="1"/>
</dbReference>
<comment type="caution">
    <text evidence="2">The sequence shown here is derived from an EMBL/GenBank/DDBJ whole genome shotgun (WGS) entry which is preliminary data.</text>
</comment>
<dbReference type="PROSITE" id="PS50263">
    <property type="entry name" value="CN_HYDROLASE"/>
    <property type="match status" value="1"/>
</dbReference>
<dbReference type="InterPro" id="IPR036526">
    <property type="entry name" value="C-N_Hydrolase_sf"/>
</dbReference>